<keyword evidence="4" id="KW-0067">ATP-binding</keyword>
<organism evidence="8 9">
    <name type="scientific">Candidatus Onthovivens merdipullorum</name>
    <dbReference type="NCBI Taxonomy" id="2840889"/>
    <lineage>
        <taxon>Bacteria</taxon>
        <taxon>Bacillati</taxon>
        <taxon>Bacillota</taxon>
        <taxon>Bacilli</taxon>
        <taxon>Bacillales</taxon>
        <taxon>Candidatus Onthovivens</taxon>
    </lineage>
</organism>
<dbReference type="InterPro" id="IPR012094">
    <property type="entry name" value="tRNA_Ile_lys_synt"/>
</dbReference>
<dbReference type="CDD" id="cd01992">
    <property type="entry name" value="TilS_N"/>
    <property type="match status" value="1"/>
</dbReference>
<dbReference type="AlphaFoldDB" id="A0A9D9DIJ3"/>
<keyword evidence="2 6" id="KW-0819">tRNA processing</keyword>
<reference evidence="8" key="1">
    <citation type="submission" date="2020-10" db="EMBL/GenBank/DDBJ databases">
        <authorList>
            <person name="Gilroy R."/>
        </authorList>
    </citation>
    <scope>NUCLEOTIDE SEQUENCE</scope>
    <source>
        <strain evidence="8">11159</strain>
    </source>
</reference>
<proteinExistence type="inferred from homology"/>
<comment type="catalytic activity">
    <reaction evidence="5 6">
        <text>cytidine(34) in tRNA(Ile2) + L-lysine + ATP = lysidine(34) in tRNA(Ile2) + AMP + diphosphate + H(+)</text>
        <dbReference type="Rhea" id="RHEA:43744"/>
        <dbReference type="Rhea" id="RHEA-COMP:10625"/>
        <dbReference type="Rhea" id="RHEA-COMP:10670"/>
        <dbReference type="ChEBI" id="CHEBI:15378"/>
        <dbReference type="ChEBI" id="CHEBI:30616"/>
        <dbReference type="ChEBI" id="CHEBI:32551"/>
        <dbReference type="ChEBI" id="CHEBI:33019"/>
        <dbReference type="ChEBI" id="CHEBI:82748"/>
        <dbReference type="ChEBI" id="CHEBI:83665"/>
        <dbReference type="ChEBI" id="CHEBI:456215"/>
        <dbReference type="EC" id="6.3.4.19"/>
    </reaction>
</comment>
<evidence type="ECO:0000313" key="8">
    <source>
        <dbReference type="EMBL" id="MBO8427871.1"/>
    </source>
</evidence>
<evidence type="ECO:0000256" key="5">
    <source>
        <dbReference type="ARBA" id="ARBA00048539"/>
    </source>
</evidence>
<dbReference type="PANTHER" id="PTHR43033">
    <property type="entry name" value="TRNA(ILE)-LYSIDINE SYNTHASE-RELATED"/>
    <property type="match status" value="1"/>
</dbReference>
<dbReference type="Gene3D" id="3.40.50.620">
    <property type="entry name" value="HUPs"/>
    <property type="match status" value="1"/>
</dbReference>
<evidence type="ECO:0000256" key="3">
    <source>
        <dbReference type="ARBA" id="ARBA00022741"/>
    </source>
</evidence>
<dbReference type="InterPro" id="IPR012795">
    <property type="entry name" value="tRNA_Ile_lys_synt_N"/>
</dbReference>
<comment type="caution">
    <text evidence="6">Lacks conserved residue(s) required for the propagation of feature annotation.</text>
</comment>
<evidence type="ECO:0000259" key="7">
    <source>
        <dbReference type="Pfam" id="PF01171"/>
    </source>
</evidence>
<name>A0A9D9DIJ3_9BACL</name>
<evidence type="ECO:0000256" key="4">
    <source>
        <dbReference type="ARBA" id="ARBA00022840"/>
    </source>
</evidence>
<dbReference type="EMBL" id="JADIMY010000097">
    <property type="protein sequence ID" value="MBO8427871.1"/>
    <property type="molecule type" value="Genomic_DNA"/>
</dbReference>
<sequence>MKLNLDKDKKYILGCSSGPDSMCLFSLLLKEKCDFVVCNIDYNYRKNSIEETELVREFCKQNNVLFFTKSVQHLNIFHNFEAWARDVRYDYFNEIGNKLGIENVLVAHNEDDLLETYLMQKERKSLVTYYGLNRSYKRKNMIIYRPLLNYKKSDLLAYCKNNNVPYILDPTNSDTTYKRNYYRHLVVGKMSEKERDCLKKEIKDKNIELKKITDKVSKSIHLNTYFSKVDFMSLNDFESGILLSKLINKNGFLFEVSLGLVKDLKNAISKNAKSYTLKIKDNIILTFDYDNISLINKDSTYEFILNQSILSNKLFTINKDSKYFGNIKNSPIFIIKPAKLALNYKINNNLKKINRIFIDYKMPKFIRNIYPGIFNENGELIYLPRYRKNFILTKDSLLIFNLENLINLIEKK</sequence>
<keyword evidence="6" id="KW-0963">Cytoplasm</keyword>
<dbReference type="GO" id="GO:0005524">
    <property type="term" value="F:ATP binding"/>
    <property type="evidence" value="ECO:0007669"/>
    <property type="project" value="UniProtKB-KW"/>
</dbReference>
<dbReference type="HAMAP" id="MF_01161">
    <property type="entry name" value="tRNA_Ile_lys_synt"/>
    <property type="match status" value="1"/>
</dbReference>
<comment type="similarity">
    <text evidence="6">Belongs to the tRNA(Ile)-lysidine synthase family.</text>
</comment>
<dbReference type="Pfam" id="PF01171">
    <property type="entry name" value="ATP_bind_3"/>
    <property type="match status" value="1"/>
</dbReference>
<dbReference type="SUPFAM" id="SSF52402">
    <property type="entry name" value="Adenine nucleotide alpha hydrolases-like"/>
    <property type="match status" value="1"/>
</dbReference>
<dbReference type="InterPro" id="IPR011063">
    <property type="entry name" value="TilS/TtcA_N"/>
</dbReference>
<reference evidence="8" key="2">
    <citation type="journal article" date="2021" name="PeerJ">
        <title>Extensive microbial diversity within the chicken gut microbiome revealed by metagenomics and culture.</title>
        <authorList>
            <person name="Gilroy R."/>
            <person name="Ravi A."/>
            <person name="Getino M."/>
            <person name="Pursley I."/>
            <person name="Horton D.L."/>
            <person name="Alikhan N.F."/>
            <person name="Baker D."/>
            <person name="Gharbi K."/>
            <person name="Hall N."/>
            <person name="Watson M."/>
            <person name="Adriaenssens E.M."/>
            <person name="Foster-Nyarko E."/>
            <person name="Jarju S."/>
            <person name="Secka A."/>
            <person name="Antonio M."/>
            <person name="Oren A."/>
            <person name="Chaudhuri R.R."/>
            <person name="La Ragione R."/>
            <person name="Hildebrand F."/>
            <person name="Pallen M.J."/>
        </authorList>
    </citation>
    <scope>NUCLEOTIDE SEQUENCE</scope>
    <source>
        <strain evidence="8">11159</strain>
    </source>
</reference>
<dbReference type="EC" id="6.3.4.19" evidence="6"/>
<protein>
    <recommendedName>
        <fullName evidence="6">tRNA(Ile)-lysidine synthase</fullName>
        <ecNumber evidence="6">6.3.4.19</ecNumber>
    </recommendedName>
    <alternativeName>
        <fullName evidence="6">tRNA(Ile)-2-lysyl-cytidine synthase</fullName>
    </alternativeName>
    <alternativeName>
        <fullName evidence="6">tRNA(Ile)-lysidine synthetase</fullName>
    </alternativeName>
</protein>
<dbReference type="NCBIfam" id="TIGR02432">
    <property type="entry name" value="lysidine_TilS_N"/>
    <property type="match status" value="1"/>
</dbReference>
<dbReference type="PANTHER" id="PTHR43033:SF1">
    <property type="entry name" value="TRNA(ILE)-LYSIDINE SYNTHASE-RELATED"/>
    <property type="match status" value="1"/>
</dbReference>
<accession>A0A9D9DIJ3</accession>
<comment type="subcellular location">
    <subcellularLocation>
        <location evidence="6">Cytoplasm</location>
    </subcellularLocation>
</comment>
<comment type="function">
    <text evidence="6">Ligates lysine onto the cytidine present at position 34 of the AUA codon-specific tRNA(Ile) that contains the anticodon CAU, in an ATP-dependent manner. Cytidine is converted to lysidine, thus changing the amino acid specificity of the tRNA from methionine to isoleucine.</text>
</comment>
<evidence type="ECO:0000256" key="1">
    <source>
        <dbReference type="ARBA" id="ARBA00022598"/>
    </source>
</evidence>
<evidence type="ECO:0000256" key="2">
    <source>
        <dbReference type="ARBA" id="ARBA00022694"/>
    </source>
</evidence>
<dbReference type="InterPro" id="IPR014729">
    <property type="entry name" value="Rossmann-like_a/b/a_fold"/>
</dbReference>
<keyword evidence="3" id="KW-0547">Nucleotide-binding</keyword>
<keyword evidence="1 6" id="KW-0436">Ligase</keyword>
<evidence type="ECO:0000256" key="6">
    <source>
        <dbReference type="HAMAP-Rule" id="MF_01161"/>
    </source>
</evidence>
<dbReference type="GO" id="GO:0006400">
    <property type="term" value="P:tRNA modification"/>
    <property type="evidence" value="ECO:0007669"/>
    <property type="project" value="UniProtKB-UniRule"/>
</dbReference>
<dbReference type="GO" id="GO:0032267">
    <property type="term" value="F:tRNA(Ile)-lysidine synthase activity"/>
    <property type="evidence" value="ECO:0007669"/>
    <property type="project" value="UniProtKB-EC"/>
</dbReference>
<feature type="domain" description="tRNA(Ile)-lysidine/2-thiocytidine synthase N-terminal" evidence="7">
    <location>
        <begin position="10"/>
        <end position="184"/>
    </location>
</feature>
<dbReference type="GO" id="GO:0005737">
    <property type="term" value="C:cytoplasm"/>
    <property type="evidence" value="ECO:0007669"/>
    <property type="project" value="UniProtKB-SubCell"/>
</dbReference>
<gene>
    <name evidence="6 8" type="primary">tilS</name>
    <name evidence="8" type="ORF">IAC58_04940</name>
</gene>
<comment type="caution">
    <text evidence="8">The sequence shown here is derived from an EMBL/GenBank/DDBJ whole genome shotgun (WGS) entry which is preliminary data.</text>
</comment>
<dbReference type="Proteomes" id="UP000823613">
    <property type="component" value="Unassembled WGS sequence"/>
</dbReference>
<evidence type="ECO:0000313" key="9">
    <source>
        <dbReference type="Proteomes" id="UP000823613"/>
    </source>
</evidence>